<accession>T1B033</accession>
<name>T1B033_9ZZZZ</name>
<reference evidence="1" key="2">
    <citation type="journal article" date="2014" name="ISME J.">
        <title>Microbial stratification in low pH oxic and suboxic macroscopic growths along an acid mine drainage.</title>
        <authorList>
            <person name="Mendez-Garcia C."/>
            <person name="Mesa V."/>
            <person name="Sprenger R.R."/>
            <person name="Richter M."/>
            <person name="Diez M.S."/>
            <person name="Solano J."/>
            <person name="Bargiela R."/>
            <person name="Golyshina O.V."/>
            <person name="Manteca A."/>
            <person name="Ramos J.L."/>
            <person name="Gallego J.R."/>
            <person name="Llorente I."/>
            <person name="Martins Dos Santos V.A."/>
            <person name="Jensen O.N."/>
            <person name="Pelaez A.I."/>
            <person name="Sanchez J."/>
            <person name="Ferrer M."/>
        </authorList>
    </citation>
    <scope>NUCLEOTIDE SEQUENCE</scope>
</reference>
<reference evidence="1" key="1">
    <citation type="submission" date="2013-08" db="EMBL/GenBank/DDBJ databases">
        <authorList>
            <person name="Mendez C."/>
            <person name="Richter M."/>
            <person name="Ferrer M."/>
            <person name="Sanchez J."/>
        </authorList>
    </citation>
    <scope>NUCLEOTIDE SEQUENCE</scope>
</reference>
<proteinExistence type="predicted"/>
<sequence>ELTGITMDATIIPSESSEYITPFLKEIKNVFGDPVSVLRDMEIAIKESVSAVFPGILQLICHYHFVKALGKDVFSSYLDL</sequence>
<gene>
    <name evidence="1" type="ORF">B1A_09274</name>
</gene>
<feature type="non-terminal residue" evidence="1">
    <location>
        <position position="80"/>
    </location>
</feature>
<evidence type="ECO:0000313" key="1">
    <source>
        <dbReference type="EMBL" id="EQD63142.1"/>
    </source>
</evidence>
<organism evidence="1">
    <name type="scientific">mine drainage metagenome</name>
    <dbReference type="NCBI Taxonomy" id="410659"/>
    <lineage>
        <taxon>unclassified sequences</taxon>
        <taxon>metagenomes</taxon>
        <taxon>ecological metagenomes</taxon>
    </lineage>
</organism>
<dbReference type="AlphaFoldDB" id="T1B033"/>
<comment type="caution">
    <text evidence="1">The sequence shown here is derived from an EMBL/GenBank/DDBJ whole genome shotgun (WGS) entry which is preliminary data.</text>
</comment>
<dbReference type="EMBL" id="AUZX01006599">
    <property type="protein sequence ID" value="EQD63142.1"/>
    <property type="molecule type" value="Genomic_DNA"/>
</dbReference>
<protein>
    <submittedName>
        <fullName evidence="1">MULE transposase, conserved domain protein</fullName>
    </submittedName>
</protein>
<feature type="non-terminal residue" evidence="1">
    <location>
        <position position="1"/>
    </location>
</feature>